<dbReference type="Pfam" id="PF17186">
    <property type="entry name" value="Lipocalin_9"/>
    <property type="match status" value="1"/>
</dbReference>
<dbReference type="PANTHER" id="PTHR38591">
    <property type="entry name" value="HYDROLASE"/>
    <property type="match status" value="1"/>
</dbReference>
<comment type="caution">
    <text evidence="3">The sequence shown here is derived from an EMBL/GenBank/DDBJ whole genome shotgun (WGS) entry which is preliminary data.</text>
</comment>
<organism evidence="3 4">
    <name type="scientific">Pseudothauera rhizosphaerae</name>
    <dbReference type="NCBI Taxonomy" id="2565932"/>
    <lineage>
        <taxon>Bacteria</taxon>
        <taxon>Pseudomonadati</taxon>
        <taxon>Pseudomonadota</taxon>
        <taxon>Betaproteobacteria</taxon>
        <taxon>Rhodocyclales</taxon>
        <taxon>Zoogloeaceae</taxon>
        <taxon>Pseudothauera</taxon>
    </lineage>
</organism>
<feature type="chain" id="PRO_5020520518" evidence="1">
    <location>
        <begin position="27"/>
        <end position="369"/>
    </location>
</feature>
<reference evidence="3 4" key="1">
    <citation type="submission" date="2019-04" db="EMBL/GenBank/DDBJ databases">
        <title>Azoarcus rhizosphaerae sp. nov. isolated from rhizosphere of Ficus religiosa.</title>
        <authorList>
            <person name="Lin S.-Y."/>
            <person name="Hameed A."/>
            <person name="Hsu Y.-H."/>
            <person name="Young C.-C."/>
        </authorList>
    </citation>
    <scope>NUCLEOTIDE SEQUENCE [LARGE SCALE GENOMIC DNA]</scope>
    <source>
        <strain evidence="3 4">CC-YHH848</strain>
    </source>
</reference>
<dbReference type="EMBL" id="SSOD01000003">
    <property type="protein sequence ID" value="THF63450.1"/>
    <property type="molecule type" value="Genomic_DNA"/>
</dbReference>
<dbReference type="SUPFAM" id="SSF159245">
    <property type="entry name" value="AttH-like"/>
    <property type="match status" value="1"/>
</dbReference>
<dbReference type="PANTHER" id="PTHR38591:SF1">
    <property type="entry name" value="BLL1000 PROTEIN"/>
    <property type="match status" value="1"/>
</dbReference>
<name>A0A4S4AV81_9RHOO</name>
<dbReference type="Pfam" id="PF07143">
    <property type="entry name" value="CrtC"/>
    <property type="match status" value="1"/>
</dbReference>
<evidence type="ECO:0000259" key="2">
    <source>
        <dbReference type="Pfam" id="PF07143"/>
    </source>
</evidence>
<dbReference type="RefSeq" id="WP_136383901.1">
    <property type="nucleotide sequence ID" value="NZ_SSOD01000003.1"/>
</dbReference>
<dbReference type="Gene3D" id="2.40.370.10">
    <property type="entry name" value="AttH-like domain"/>
    <property type="match status" value="2"/>
</dbReference>
<feature type="signal peptide" evidence="1">
    <location>
        <begin position="1"/>
        <end position="26"/>
    </location>
</feature>
<keyword evidence="1" id="KW-0732">Signal</keyword>
<keyword evidence="4" id="KW-1185">Reference proteome</keyword>
<proteinExistence type="predicted"/>
<evidence type="ECO:0000313" key="3">
    <source>
        <dbReference type="EMBL" id="THF63450.1"/>
    </source>
</evidence>
<evidence type="ECO:0000313" key="4">
    <source>
        <dbReference type="Proteomes" id="UP000307956"/>
    </source>
</evidence>
<sequence>MAARWIRRLAAVACAAFALLAGGTFADELPADYPPVLPGRAIEFPADTGAHPAFRTEWWYVTGWLADGEGIERGFQITFFRVRTRIGEGNPSRFAPRQLVLAHAAVADPKAGRLLHAERAARALPPLVGFETGRTHAWVGDWSIAWEGDHYLARAAGEDFAFDLRFDPTAAPMLNGEAGFSRKDADPRHASHYYSRPQLAARGTLRVDGQDREVSGRAWLDHEWSSELMPEGVRGWDWLGINLHDGGALMAFRMRDEQGEPRWAGGTLRAADGSQRSLAPQELRFTPLRRWRSSRTGADYAVTWRLELNPAGAAPRTLEIQPLMDDQELDSRRSTGAVYWEGAVRLLEGGREIGRGYLEMTGYAERLRM</sequence>
<protein>
    <submittedName>
        <fullName evidence="3">Carotenoid 1,2-hydratase</fullName>
    </submittedName>
</protein>
<dbReference type="InterPro" id="IPR010791">
    <property type="entry name" value="AttH_dom"/>
</dbReference>
<gene>
    <name evidence="3" type="ORF">E6O51_05175</name>
</gene>
<accession>A0A4S4AV81</accession>
<dbReference type="AlphaFoldDB" id="A0A4S4AV81"/>
<dbReference type="InterPro" id="IPR023374">
    <property type="entry name" value="AttH-like_dom_sf"/>
</dbReference>
<dbReference type="Proteomes" id="UP000307956">
    <property type="component" value="Unassembled WGS sequence"/>
</dbReference>
<dbReference type="OrthoDB" id="9770826at2"/>
<feature type="domain" description="AttH" evidence="2">
    <location>
        <begin position="56"/>
        <end position="226"/>
    </location>
</feature>
<evidence type="ECO:0000256" key="1">
    <source>
        <dbReference type="SAM" id="SignalP"/>
    </source>
</evidence>